<keyword evidence="7" id="KW-0378">Hydrolase</keyword>
<keyword evidence="9" id="KW-0460">Magnesium</keyword>
<dbReference type="OrthoDB" id="118142at2"/>
<evidence type="ECO:0000256" key="7">
    <source>
        <dbReference type="ARBA" id="ARBA00022801"/>
    </source>
</evidence>
<dbReference type="Pfam" id="PF07228">
    <property type="entry name" value="SpoIIE"/>
    <property type="match status" value="1"/>
</dbReference>
<dbReference type="Gene3D" id="3.30.565.10">
    <property type="entry name" value="Histidine kinase-like ATPase, C-terminal domain"/>
    <property type="match status" value="1"/>
</dbReference>
<dbReference type="PANTHER" id="PTHR43156">
    <property type="entry name" value="STAGE II SPORULATION PROTEIN E-RELATED"/>
    <property type="match status" value="1"/>
</dbReference>
<keyword evidence="18" id="KW-1185">Reference proteome</keyword>
<organism evidence="17 18">
    <name type="scientific">Streptomyces smaragdinus</name>
    <dbReference type="NCBI Taxonomy" id="2585196"/>
    <lineage>
        <taxon>Bacteria</taxon>
        <taxon>Bacillati</taxon>
        <taxon>Actinomycetota</taxon>
        <taxon>Actinomycetes</taxon>
        <taxon>Kitasatosporales</taxon>
        <taxon>Streptomycetaceae</taxon>
        <taxon>Streptomyces</taxon>
    </lineage>
</organism>
<dbReference type="Gene3D" id="3.60.40.10">
    <property type="entry name" value="PPM-type phosphatase domain"/>
    <property type="match status" value="1"/>
</dbReference>
<dbReference type="GO" id="GO:0046872">
    <property type="term" value="F:metal ion binding"/>
    <property type="evidence" value="ECO:0007669"/>
    <property type="project" value="UniProtKB-KW"/>
</dbReference>
<dbReference type="CDD" id="cd16936">
    <property type="entry name" value="HATPase_RsbW-like"/>
    <property type="match status" value="1"/>
</dbReference>
<evidence type="ECO:0000259" key="16">
    <source>
        <dbReference type="SMART" id="SM00331"/>
    </source>
</evidence>
<dbReference type="FunFam" id="3.60.40.10:FF:000005">
    <property type="entry name" value="Serine/threonine protein phosphatase"/>
    <property type="match status" value="1"/>
</dbReference>
<comment type="caution">
    <text evidence="17">The sequence shown here is derived from an EMBL/GenBank/DDBJ whole genome shotgun (WGS) entry which is preliminary data.</text>
</comment>
<dbReference type="Pfam" id="PF13185">
    <property type="entry name" value="GAF_2"/>
    <property type="match status" value="1"/>
</dbReference>
<dbReference type="InterPro" id="IPR036890">
    <property type="entry name" value="HATPase_C_sf"/>
</dbReference>
<evidence type="ECO:0000256" key="11">
    <source>
        <dbReference type="ARBA" id="ARBA00023211"/>
    </source>
</evidence>
<evidence type="ECO:0000313" key="18">
    <source>
        <dbReference type="Proteomes" id="UP000466345"/>
    </source>
</evidence>
<keyword evidence="5" id="KW-0547">Nucleotide-binding</keyword>
<dbReference type="Pfam" id="PF13581">
    <property type="entry name" value="HATPase_c_2"/>
    <property type="match status" value="1"/>
</dbReference>
<name>A0A7K0CA80_9ACTN</name>
<dbReference type="EC" id="3.1.3.16" evidence="1"/>
<dbReference type="GO" id="GO:0005524">
    <property type="term" value="F:ATP binding"/>
    <property type="evidence" value="ECO:0007669"/>
    <property type="project" value="UniProtKB-KW"/>
</dbReference>
<dbReference type="InterPro" id="IPR003594">
    <property type="entry name" value="HATPase_dom"/>
</dbReference>
<keyword evidence="10" id="KW-0904">Protein phosphatase</keyword>
<dbReference type="SUPFAM" id="SSF81606">
    <property type="entry name" value="PP2C-like"/>
    <property type="match status" value="1"/>
</dbReference>
<evidence type="ECO:0000256" key="6">
    <source>
        <dbReference type="ARBA" id="ARBA00022777"/>
    </source>
</evidence>
<comment type="catalytic activity">
    <reaction evidence="12">
        <text>O-phospho-L-seryl-[protein] + H2O = L-seryl-[protein] + phosphate</text>
        <dbReference type="Rhea" id="RHEA:20629"/>
        <dbReference type="Rhea" id="RHEA-COMP:9863"/>
        <dbReference type="Rhea" id="RHEA-COMP:11604"/>
        <dbReference type="ChEBI" id="CHEBI:15377"/>
        <dbReference type="ChEBI" id="CHEBI:29999"/>
        <dbReference type="ChEBI" id="CHEBI:43474"/>
        <dbReference type="ChEBI" id="CHEBI:83421"/>
        <dbReference type="EC" id="3.1.3.16"/>
    </reaction>
</comment>
<reference evidence="17 18" key="1">
    <citation type="submission" date="2019-10" db="EMBL/GenBank/DDBJ databases">
        <title>Streptomyces smaragdinus sp. nov. and Streptomyces fabii sp. nov., isolated from the gut of fungus growing-termite Macrotermes natalensis.</title>
        <authorList>
            <person name="Schwitalla J."/>
            <person name="Benndorf R."/>
            <person name="Martin K."/>
            <person name="De Beer W."/>
            <person name="Kaster A.-K."/>
            <person name="Vollmers J."/>
            <person name="Poulsen M."/>
            <person name="Beemelmanns C."/>
        </authorList>
    </citation>
    <scope>NUCLEOTIDE SEQUENCE [LARGE SCALE GENOMIC DNA]</scope>
    <source>
        <strain evidence="17 18">RB5</strain>
    </source>
</reference>
<evidence type="ECO:0000256" key="4">
    <source>
        <dbReference type="ARBA" id="ARBA00022723"/>
    </source>
</evidence>
<dbReference type="PANTHER" id="PTHR43156:SF2">
    <property type="entry name" value="STAGE II SPORULATION PROTEIN E"/>
    <property type="match status" value="1"/>
</dbReference>
<dbReference type="InterPro" id="IPR001932">
    <property type="entry name" value="PPM-type_phosphatase-like_dom"/>
</dbReference>
<comment type="function">
    <text evidence="13">Primarily acts as an independent SigF regulator that is sensitive to the osmosensory signal, mediating the cross talk of PknD with the SigF regulon. Possesses both phosphatase and kinase activities. The kinase domain functions as a classic anti-sigma factor-like kinase to phosphorylate the anti-anti-sigma factor domain at the canonical regulatory site, and the phosphatase domain antagonizes this activity.</text>
</comment>
<evidence type="ECO:0000256" key="8">
    <source>
        <dbReference type="ARBA" id="ARBA00022840"/>
    </source>
</evidence>
<feature type="domain" description="PPM-type phosphatase" evidence="16">
    <location>
        <begin position="310"/>
        <end position="539"/>
    </location>
</feature>
<dbReference type="SMART" id="SM00331">
    <property type="entry name" value="PP2C_SIG"/>
    <property type="match status" value="1"/>
</dbReference>
<dbReference type="Gene3D" id="3.30.450.40">
    <property type="match status" value="1"/>
</dbReference>
<protein>
    <recommendedName>
        <fullName evidence="1">protein-serine/threonine phosphatase</fullName>
        <ecNumber evidence="1">3.1.3.16</ecNumber>
    </recommendedName>
    <alternativeName>
        <fullName evidence="15">Protein-serine/threonine phosphatase</fullName>
    </alternativeName>
    <alternativeName>
        <fullName evidence="14">Serine/threonine-protein kinase</fullName>
    </alternativeName>
</protein>
<dbReference type="Gene3D" id="3.30.450.20">
    <property type="entry name" value="PAS domain"/>
    <property type="match status" value="1"/>
</dbReference>
<gene>
    <name evidence="17" type="ORF">SRB5_04790</name>
</gene>
<dbReference type="SUPFAM" id="SSF55781">
    <property type="entry name" value="GAF domain-like"/>
    <property type="match status" value="1"/>
</dbReference>
<dbReference type="SUPFAM" id="SSF55874">
    <property type="entry name" value="ATPase domain of HSP90 chaperone/DNA topoisomerase II/histidine kinase"/>
    <property type="match status" value="1"/>
</dbReference>
<evidence type="ECO:0000256" key="10">
    <source>
        <dbReference type="ARBA" id="ARBA00022912"/>
    </source>
</evidence>
<keyword evidence="6" id="KW-0418">Kinase</keyword>
<evidence type="ECO:0000256" key="3">
    <source>
        <dbReference type="ARBA" id="ARBA00022679"/>
    </source>
</evidence>
<keyword evidence="8" id="KW-0067">ATP-binding</keyword>
<proteinExistence type="predicted"/>
<dbReference type="InterPro" id="IPR029016">
    <property type="entry name" value="GAF-like_dom_sf"/>
</dbReference>
<keyword evidence="11" id="KW-0464">Manganese</keyword>
<evidence type="ECO:0000256" key="12">
    <source>
        <dbReference type="ARBA" id="ARBA00047761"/>
    </source>
</evidence>
<dbReference type="AlphaFoldDB" id="A0A7K0CA80"/>
<evidence type="ECO:0000256" key="15">
    <source>
        <dbReference type="ARBA" id="ARBA00081350"/>
    </source>
</evidence>
<dbReference type="RefSeq" id="WP_153449671.1">
    <property type="nucleotide sequence ID" value="NZ_WEGJ01000001.1"/>
</dbReference>
<dbReference type="InterPro" id="IPR036457">
    <property type="entry name" value="PPM-type-like_dom_sf"/>
</dbReference>
<evidence type="ECO:0000256" key="5">
    <source>
        <dbReference type="ARBA" id="ARBA00022741"/>
    </source>
</evidence>
<evidence type="ECO:0000256" key="14">
    <source>
        <dbReference type="ARBA" id="ARBA00075117"/>
    </source>
</evidence>
<dbReference type="InterPro" id="IPR003018">
    <property type="entry name" value="GAF"/>
</dbReference>
<sequence>MHPVEVLSALGTGVWRWSIGGRITLDAAAARLLEMPEDVTEVSAAAARSRLHGLDYVQLSGIANLAMTEGTLAEAVVRIVDSDGAVLRWVRVRMSVSGEDGALAADGTVQEVVRPATGTPPSDRSLSREAFLLDAGRSLAEATSTDAVLRVAAALAMPGFTPAGQAVFGIENDRLRVIGHHGYWTGGVPFDELPLSTDSPACEVARTGEPVYLSSPDEFRRRFAPTWHMAEPQGMTSWAYLPLVKNGEVIGVWMPAFRTPTSFSPEERGVLGTIARMLAQALSRAYAHDLERALAADLQRTMMPGEIPDVPGLSLAARYVPTSKGLRIGGDWYDVIALPTGRVAIVIGDVQGHDVRASRVMSQLRIAIRAYASEGHEADGVLRRASRFLSRLNAGETEERFATCLYLDTEPATGTVYAARAGHLDPAVALADGTMLVHPTAGGLPLGILPDPDYEVTEHVVAPGETWLLCTDGLVENGGHDLYSGQARLQQAFRDTLGQNLEKVADALVDAVTGPESYRTPGPHTDRRDDDIALLLLRSDTPPGHARRTAVRRLRVIVPRTEQHRIADVRHQLRGMLYDWEPADQIDAAVLALSELVANAVTHTGGAAVVGAEVAGPPGRRTLRVTVEDSGQGLPHRRHPGELASSGRGVLLLDLLTGTWGVEPRGQGKAIWCEFREGDDD</sequence>
<accession>A0A7K0CA80</accession>
<dbReference type="Proteomes" id="UP000466345">
    <property type="component" value="Unassembled WGS sequence"/>
</dbReference>
<keyword evidence="4" id="KW-0479">Metal-binding</keyword>
<keyword evidence="3" id="KW-0808">Transferase</keyword>
<evidence type="ECO:0000256" key="13">
    <source>
        <dbReference type="ARBA" id="ARBA00056274"/>
    </source>
</evidence>
<evidence type="ECO:0000256" key="2">
    <source>
        <dbReference type="ARBA" id="ARBA00022553"/>
    </source>
</evidence>
<dbReference type="EMBL" id="WEGJ01000001">
    <property type="protein sequence ID" value="MQY10371.1"/>
    <property type="molecule type" value="Genomic_DNA"/>
</dbReference>
<keyword evidence="2" id="KW-0597">Phosphoprotein</keyword>
<evidence type="ECO:0000256" key="9">
    <source>
        <dbReference type="ARBA" id="ARBA00022842"/>
    </source>
</evidence>
<evidence type="ECO:0000313" key="17">
    <source>
        <dbReference type="EMBL" id="MQY10371.1"/>
    </source>
</evidence>
<dbReference type="InterPro" id="IPR052016">
    <property type="entry name" value="Bact_Sigma-Reg"/>
</dbReference>
<dbReference type="GO" id="GO:0004722">
    <property type="term" value="F:protein serine/threonine phosphatase activity"/>
    <property type="evidence" value="ECO:0007669"/>
    <property type="project" value="UniProtKB-EC"/>
</dbReference>
<evidence type="ECO:0000256" key="1">
    <source>
        <dbReference type="ARBA" id="ARBA00013081"/>
    </source>
</evidence>
<dbReference type="GO" id="GO:0016301">
    <property type="term" value="F:kinase activity"/>
    <property type="evidence" value="ECO:0007669"/>
    <property type="project" value="UniProtKB-KW"/>
</dbReference>